<accession>A0AAV3ZMU0</accession>
<evidence type="ECO:0000313" key="2">
    <source>
        <dbReference type="EMBL" id="GFN96628.1"/>
    </source>
</evidence>
<feature type="chain" id="PRO_5043730258" description="Secreted protein" evidence="1">
    <location>
        <begin position="22"/>
        <end position="102"/>
    </location>
</feature>
<sequence>MDRSTAMSISLLSSSLILSLCQDVGHGRKHAMSISLLSSSLILSLCQDVGHGWKHRHVNISPIIVFNPFTVSGRWPWIEAPSSLILTFTVSVASPTLPSCLI</sequence>
<keyword evidence="1" id="KW-0732">Signal</keyword>
<protein>
    <recommendedName>
        <fullName evidence="4">Secreted protein</fullName>
    </recommendedName>
</protein>
<reference evidence="2 3" key="1">
    <citation type="journal article" date="2021" name="Elife">
        <title>Chloroplast acquisition without the gene transfer in kleptoplastic sea slugs, Plakobranchus ocellatus.</title>
        <authorList>
            <person name="Maeda T."/>
            <person name="Takahashi S."/>
            <person name="Yoshida T."/>
            <person name="Shimamura S."/>
            <person name="Takaki Y."/>
            <person name="Nagai Y."/>
            <person name="Toyoda A."/>
            <person name="Suzuki Y."/>
            <person name="Arimoto A."/>
            <person name="Ishii H."/>
            <person name="Satoh N."/>
            <person name="Nishiyama T."/>
            <person name="Hasebe M."/>
            <person name="Maruyama T."/>
            <person name="Minagawa J."/>
            <person name="Obokata J."/>
            <person name="Shigenobu S."/>
        </authorList>
    </citation>
    <scope>NUCLEOTIDE SEQUENCE [LARGE SCALE GENOMIC DNA]</scope>
</reference>
<comment type="caution">
    <text evidence="2">The sequence shown here is derived from an EMBL/GenBank/DDBJ whole genome shotgun (WGS) entry which is preliminary data.</text>
</comment>
<gene>
    <name evidence="2" type="ORF">PoB_002313400</name>
</gene>
<dbReference type="Proteomes" id="UP000735302">
    <property type="component" value="Unassembled WGS sequence"/>
</dbReference>
<name>A0AAV3ZMU0_9GAST</name>
<organism evidence="2 3">
    <name type="scientific">Plakobranchus ocellatus</name>
    <dbReference type="NCBI Taxonomy" id="259542"/>
    <lineage>
        <taxon>Eukaryota</taxon>
        <taxon>Metazoa</taxon>
        <taxon>Spiralia</taxon>
        <taxon>Lophotrochozoa</taxon>
        <taxon>Mollusca</taxon>
        <taxon>Gastropoda</taxon>
        <taxon>Heterobranchia</taxon>
        <taxon>Euthyneura</taxon>
        <taxon>Panpulmonata</taxon>
        <taxon>Sacoglossa</taxon>
        <taxon>Placobranchoidea</taxon>
        <taxon>Plakobranchidae</taxon>
        <taxon>Plakobranchus</taxon>
    </lineage>
</organism>
<evidence type="ECO:0000256" key="1">
    <source>
        <dbReference type="SAM" id="SignalP"/>
    </source>
</evidence>
<evidence type="ECO:0000313" key="3">
    <source>
        <dbReference type="Proteomes" id="UP000735302"/>
    </source>
</evidence>
<evidence type="ECO:0008006" key="4">
    <source>
        <dbReference type="Google" id="ProtNLM"/>
    </source>
</evidence>
<proteinExistence type="predicted"/>
<keyword evidence="3" id="KW-1185">Reference proteome</keyword>
<dbReference type="EMBL" id="BLXT01002699">
    <property type="protein sequence ID" value="GFN96628.1"/>
    <property type="molecule type" value="Genomic_DNA"/>
</dbReference>
<dbReference type="AlphaFoldDB" id="A0AAV3ZMU0"/>
<feature type="signal peptide" evidence="1">
    <location>
        <begin position="1"/>
        <end position="21"/>
    </location>
</feature>